<name>A0A0K1PFQ4_9BACT</name>
<keyword evidence="3" id="KW-0597">Phosphoprotein</keyword>
<dbReference type="Gene3D" id="3.40.120.10">
    <property type="entry name" value="Alpha-D-Glucose-1,6-Bisphosphate, subunit A, domain 3"/>
    <property type="match status" value="3"/>
</dbReference>
<dbReference type="InterPro" id="IPR005846">
    <property type="entry name" value="A-D-PHexomutase_a/b/a-III"/>
</dbReference>
<dbReference type="InterPro" id="IPR005845">
    <property type="entry name" value="A-D-PHexomutase_a/b/a-II"/>
</dbReference>
<sequence>MGSVQPHIFREYDIRGLVGDDLNDESVALIAKGFARMLRNAGGSKVVLGRDSRLSSTRFRSVIAEALNGCGVDVVDIGVVPTPLSYYAAHTLDVDGLVMITGSHNPPEYNGLKIGVGKSTLHGSQIQDLRRLVEAGDFPTGSGKTTQVDVLADYTMRVLGGLNMGPRKLKVVVDAGNGVGGFVGAPLYRAMGMEVDGLFLEPDGNFPNHHPDPTVEANLADLRKRVLETGADLGIAFDGDADRVGVVDEKGGILWGDQLMILYSREVLKSEPGAAIIGEVKCSQTMYDEIERLGGKPVMWKAGHSLIKAKMKETRAALAGEMSGHIFFQNRWFGFDDGVYAGARLLEILSHETRPLSELLADVPKTFASPEIRRDAGTEERKFALVRAATEHFRGAGNKVIDVDGVRVVFDDGFGLVRASNTQPILVLRFEAKTRERLEEIEGLFENTLARLEQELA</sequence>
<dbReference type="EMBL" id="CP012332">
    <property type="protein sequence ID" value="AKU92337.1"/>
    <property type="molecule type" value="Genomic_DNA"/>
</dbReference>
<evidence type="ECO:0000259" key="8">
    <source>
        <dbReference type="Pfam" id="PF02878"/>
    </source>
</evidence>
<evidence type="ECO:0000256" key="3">
    <source>
        <dbReference type="ARBA" id="ARBA00022553"/>
    </source>
</evidence>
<evidence type="ECO:0000256" key="4">
    <source>
        <dbReference type="ARBA" id="ARBA00022723"/>
    </source>
</evidence>
<comment type="cofactor">
    <cofactor evidence="1">
        <name>Mg(2+)</name>
        <dbReference type="ChEBI" id="CHEBI:18420"/>
    </cofactor>
</comment>
<reference evidence="11 12" key="1">
    <citation type="submission" date="2015-08" db="EMBL/GenBank/DDBJ databases">
        <authorList>
            <person name="Babu N.S."/>
            <person name="Beckwith C.J."/>
            <person name="Beseler K.G."/>
            <person name="Brison A."/>
            <person name="Carone J.V."/>
            <person name="Caskin T.P."/>
            <person name="Diamond M."/>
            <person name="Durham M.E."/>
            <person name="Foxe J.M."/>
            <person name="Go M."/>
            <person name="Henderson B.A."/>
            <person name="Jones I.B."/>
            <person name="McGettigan J.A."/>
            <person name="Micheletti S.J."/>
            <person name="Nasrallah M.E."/>
            <person name="Ortiz D."/>
            <person name="Piller C.R."/>
            <person name="Privatt S.R."/>
            <person name="Schneider S.L."/>
            <person name="Sharp S."/>
            <person name="Smith T.C."/>
            <person name="Stanton J.D."/>
            <person name="Ullery H.E."/>
            <person name="Wilson R.J."/>
            <person name="Serrano M.G."/>
            <person name="Buck G."/>
            <person name="Lee V."/>
            <person name="Wang Y."/>
            <person name="Carvalho R."/>
            <person name="Voegtly L."/>
            <person name="Shi R."/>
            <person name="Duckworth R."/>
            <person name="Johnson A."/>
            <person name="Loviza R."/>
            <person name="Walstead R."/>
            <person name="Shah Z."/>
            <person name="Kiflezghi M."/>
            <person name="Wade K."/>
            <person name="Ball S.L."/>
            <person name="Bradley K.W."/>
            <person name="Asai D.J."/>
            <person name="Bowman C.A."/>
            <person name="Russell D.A."/>
            <person name="Pope W.H."/>
            <person name="Jacobs-Sera D."/>
            <person name="Hendrix R.W."/>
            <person name="Hatfull G.F."/>
        </authorList>
    </citation>
    <scope>NUCLEOTIDE SEQUENCE [LARGE SCALE GENOMIC DNA]</scope>
    <source>
        <strain evidence="11 12">DSM 27710</strain>
    </source>
</reference>
<organism evidence="11 12">
    <name type="scientific">Vulgatibacter incomptus</name>
    <dbReference type="NCBI Taxonomy" id="1391653"/>
    <lineage>
        <taxon>Bacteria</taxon>
        <taxon>Pseudomonadati</taxon>
        <taxon>Myxococcota</taxon>
        <taxon>Myxococcia</taxon>
        <taxon>Myxococcales</taxon>
        <taxon>Cystobacterineae</taxon>
        <taxon>Vulgatibacteraceae</taxon>
        <taxon>Vulgatibacter</taxon>
    </lineage>
</organism>
<dbReference type="GO" id="GO:0005975">
    <property type="term" value="P:carbohydrate metabolic process"/>
    <property type="evidence" value="ECO:0007669"/>
    <property type="project" value="InterPro"/>
</dbReference>
<evidence type="ECO:0000313" key="12">
    <source>
        <dbReference type="Proteomes" id="UP000055590"/>
    </source>
</evidence>
<dbReference type="KEGG" id="vin:AKJ08_2724"/>
<dbReference type="Pfam" id="PF02879">
    <property type="entry name" value="PGM_PMM_II"/>
    <property type="match status" value="1"/>
</dbReference>
<evidence type="ECO:0000256" key="1">
    <source>
        <dbReference type="ARBA" id="ARBA00001946"/>
    </source>
</evidence>
<dbReference type="InterPro" id="IPR036900">
    <property type="entry name" value="A-D-PHexomutase_C_sf"/>
</dbReference>
<dbReference type="SUPFAM" id="SSF53738">
    <property type="entry name" value="Phosphoglucomutase, first 3 domains"/>
    <property type="match status" value="3"/>
</dbReference>
<keyword evidence="12" id="KW-1185">Reference proteome</keyword>
<evidence type="ECO:0000259" key="7">
    <source>
        <dbReference type="Pfam" id="PF00408"/>
    </source>
</evidence>
<feature type="domain" description="Alpha-D-phosphohexomutase alpha/beta/alpha" evidence="9">
    <location>
        <begin position="164"/>
        <end position="251"/>
    </location>
</feature>
<dbReference type="PANTHER" id="PTHR43771">
    <property type="entry name" value="PHOSPHOMANNOMUTASE"/>
    <property type="match status" value="1"/>
</dbReference>
<comment type="similarity">
    <text evidence="2">Belongs to the phosphohexose mutase family.</text>
</comment>
<dbReference type="SUPFAM" id="SSF55957">
    <property type="entry name" value="Phosphoglucomutase, C-terminal domain"/>
    <property type="match status" value="1"/>
</dbReference>
<evidence type="ECO:0000313" key="11">
    <source>
        <dbReference type="EMBL" id="AKU92337.1"/>
    </source>
</evidence>
<dbReference type="GO" id="GO:0016868">
    <property type="term" value="F:intramolecular phosphotransferase activity"/>
    <property type="evidence" value="ECO:0007669"/>
    <property type="project" value="InterPro"/>
</dbReference>
<dbReference type="InterPro" id="IPR005841">
    <property type="entry name" value="Alpha-D-phosphohexomutase_SF"/>
</dbReference>
<dbReference type="RefSeq" id="WP_050726518.1">
    <property type="nucleotide sequence ID" value="NZ_CP012332.1"/>
</dbReference>
<dbReference type="Pfam" id="PF00408">
    <property type="entry name" value="PGM_PMM_IV"/>
    <property type="match status" value="1"/>
</dbReference>
<dbReference type="Proteomes" id="UP000055590">
    <property type="component" value="Chromosome"/>
</dbReference>
<protein>
    <submittedName>
        <fullName evidence="11">Phosphomannomutase</fullName>
    </submittedName>
</protein>
<dbReference type="CDD" id="cd03089">
    <property type="entry name" value="PMM_PGM"/>
    <property type="match status" value="1"/>
</dbReference>
<feature type="domain" description="Alpha-D-phosphohexomutase alpha/beta/alpha" evidence="10">
    <location>
        <begin position="255"/>
        <end position="366"/>
    </location>
</feature>
<accession>A0A0K1PFQ4</accession>
<keyword evidence="5" id="KW-0460">Magnesium</keyword>
<dbReference type="InterPro" id="IPR016055">
    <property type="entry name" value="A-D-PHexomutase_a/b/a-I/II/III"/>
</dbReference>
<dbReference type="PRINTS" id="PR00509">
    <property type="entry name" value="PGMPMM"/>
</dbReference>
<gene>
    <name evidence="11" type="ORF">AKJ08_2724</name>
</gene>
<keyword evidence="4" id="KW-0479">Metal-binding</keyword>
<dbReference type="Pfam" id="PF02878">
    <property type="entry name" value="PGM_PMM_I"/>
    <property type="match status" value="1"/>
</dbReference>
<dbReference type="PANTHER" id="PTHR43771:SF2">
    <property type="entry name" value="PHOSPHOMANNOMUTASE_PHOSPHOGLUCOMUTASE"/>
    <property type="match status" value="1"/>
</dbReference>
<dbReference type="AlphaFoldDB" id="A0A0K1PFQ4"/>
<feature type="domain" description="Alpha-D-phosphohexomutase alpha/beta/alpha" evidence="8">
    <location>
        <begin position="8"/>
        <end position="136"/>
    </location>
</feature>
<feature type="domain" description="Alpha-D-phosphohexomutase C-terminal" evidence="7">
    <location>
        <begin position="395"/>
        <end position="442"/>
    </location>
</feature>
<dbReference type="OrthoDB" id="9806956at2"/>
<dbReference type="PATRIC" id="fig|1391653.3.peg.2825"/>
<evidence type="ECO:0000256" key="2">
    <source>
        <dbReference type="ARBA" id="ARBA00010231"/>
    </source>
</evidence>
<keyword evidence="6" id="KW-0413">Isomerase</keyword>
<evidence type="ECO:0000259" key="9">
    <source>
        <dbReference type="Pfam" id="PF02879"/>
    </source>
</evidence>
<dbReference type="Pfam" id="PF02880">
    <property type="entry name" value="PGM_PMM_III"/>
    <property type="match status" value="1"/>
</dbReference>
<dbReference type="Gene3D" id="3.30.310.50">
    <property type="entry name" value="Alpha-D-phosphohexomutase, C-terminal domain"/>
    <property type="match status" value="1"/>
</dbReference>
<dbReference type="InterPro" id="IPR005844">
    <property type="entry name" value="A-D-PHexomutase_a/b/a-I"/>
</dbReference>
<dbReference type="STRING" id="1391653.AKJ08_2724"/>
<evidence type="ECO:0000256" key="6">
    <source>
        <dbReference type="ARBA" id="ARBA00023235"/>
    </source>
</evidence>
<proteinExistence type="inferred from homology"/>
<evidence type="ECO:0000256" key="5">
    <source>
        <dbReference type="ARBA" id="ARBA00022842"/>
    </source>
</evidence>
<dbReference type="GO" id="GO:0046872">
    <property type="term" value="F:metal ion binding"/>
    <property type="evidence" value="ECO:0007669"/>
    <property type="project" value="UniProtKB-KW"/>
</dbReference>
<evidence type="ECO:0000259" key="10">
    <source>
        <dbReference type="Pfam" id="PF02880"/>
    </source>
</evidence>
<dbReference type="InterPro" id="IPR005843">
    <property type="entry name" value="A-D-PHexomutase_C"/>
</dbReference>